<accession>A0A1X6YMT0</accession>
<dbReference type="OrthoDB" id="9790194at2"/>
<evidence type="ECO:0000256" key="1">
    <source>
        <dbReference type="ARBA" id="ARBA00010996"/>
    </source>
</evidence>
<dbReference type="RefSeq" id="WP_085825833.1">
    <property type="nucleotide sequence ID" value="NZ_FWFJ01000005.1"/>
</dbReference>
<proteinExistence type="inferred from homology"/>
<dbReference type="EMBL" id="FWFJ01000005">
    <property type="protein sequence ID" value="SLN24138.1"/>
    <property type="molecule type" value="Genomic_DNA"/>
</dbReference>
<keyword evidence="6" id="KW-1185">Reference proteome</keyword>
<feature type="binding site" evidence="2">
    <location>
        <position position="83"/>
    </location>
    <ligand>
        <name>Cu cation</name>
        <dbReference type="ChEBI" id="CHEBI:23378"/>
    </ligand>
</feature>
<feature type="disulfide bond" description="Redox-active" evidence="3">
    <location>
        <begin position="79"/>
        <end position="83"/>
    </location>
</feature>
<reference evidence="6" key="1">
    <citation type="submission" date="2017-03" db="EMBL/GenBank/DDBJ databases">
        <authorList>
            <person name="Rodrigo-Torres L."/>
            <person name="Arahal R.D."/>
            <person name="Lucena T."/>
        </authorList>
    </citation>
    <scope>NUCLEOTIDE SEQUENCE [LARGE SCALE GENOMIC DNA]</scope>
    <source>
        <strain evidence="6">CECT 8370</strain>
    </source>
</reference>
<protein>
    <submittedName>
        <fullName evidence="5">SCO1/SenC</fullName>
    </submittedName>
</protein>
<dbReference type="GO" id="GO:0046872">
    <property type="term" value="F:metal ion binding"/>
    <property type="evidence" value="ECO:0007669"/>
    <property type="project" value="UniProtKB-KW"/>
</dbReference>
<dbReference type="Proteomes" id="UP000194012">
    <property type="component" value="Unassembled WGS sequence"/>
</dbReference>
<dbReference type="PANTHER" id="PTHR12151">
    <property type="entry name" value="ELECTRON TRANSPORT PROTIN SCO1/SENC FAMILY MEMBER"/>
    <property type="match status" value="1"/>
</dbReference>
<feature type="signal peptide" evidence="4">
    <location>
        <begin position="1"/>
        <end position="21"/>
    </location>
</feature>
<dbReference type="Gene3D" id="3.40.30.10">
    <property type="entry name" value="Glutaredoxin"/>
    <property type="match status" value="1"/>
</dbReference>
<keyword evidence="2" id="KW-0186">Copper</keyword>
<dbReference type="Pfam" id="PF02630">
    <property type="entry name" value="SCO1-SenC"/>
    <property type="match status" value="1"/>
</dbReference>
<dbReference type="SUPFAM" id="SSF52833">
    <property type="entry name" value="Thioredoxin-like"/>
    <property type="match status" value="1"/>
</dbReference>
<dbReference type="InterPro" id="IPR003782">
    <property type="entry name" value="SCO1/SenC"/>
</dbReference>
<evidence type="ECO:0000256" key="4">
    <source>
        <dbReference type="SAM" id="SignalP"/>
    </source>
</evidence>
<keyword evidence="4" id="KW-0732">Signal</keyword>
<dbReference type="InterPro" id="IPR036249">
    <property type="entry name" value="Thioredoxin-like_sf"/>
</dbReference>
<feature type="binding site" evidence="2">
    <location>
        <position position="168"/>
    </location>
    <ligand>
        <name>Cu cation</name>
        <dbReference type="ChEBI" id="CHEBI:23378"/>
    </ligand>
</feature>
<comment type="similarity">
    <text evidence="1">Belongs to the SCO1/2 family.</text>
</comment>
<evidence type="ECO:0000256" key="3">
    <source>
        <dbReference type="PIRSR" id="PIRSR603782-2"/>
    </source>
</evidence>
<feature type="binding site" evidence="2">
    <location>
        <position position="79"/>
    </location>
    <ligand>
        <name>Cu cation</name>
        <dbReference type="ChEBI" id="CHEBI:23378"/>
    </ligand>
</feature>
<evidence type="ECO:0000256" key="2">
    <source>
        <dbReference type="PIRSR" id="PIRSR603782-1"/>
    </source>
</evidence>
<gene>
    <name evidence="5" type="ORF">ROG8370_00864</name>
</gene>
<dbReference type="AlphaFoldDB" id="A0A1X6YMT0"/>
<sequence>MRIARLICAALLCGGASGALAHGSETHAAPAIPEQSAAVTPLPWDIGGPFALVDHTGAARTEADPDGKMQLVFFGYANCPGICNAALPMMAEVTDLLAARDIAASPVLITIDPVLDTVASMGPALAEISDDFVGLTGTPEALGLAYKAFQISFTKIMDDPKHGPIYAHGSHIYLLDGAGKVLTLLPPVLSPDQAAGVIAKYAKPRGAS</sequence>
<name>A0A1X6YMT0_9RHOB</name>
<evidence type="ECO:0000313" key="5">
    <source>
        <dbReference type="EMBL" id="SLN24138.1"/>
    </source>
</evidence>
<keyword evidence="2" id="KW-0479">Metal-binding</keyword>
<dbReference type="CDD" id="cd02968">
    <property type="entry name" value="SCO"/>
    <property type="match status" value="1"/>
</dbReference>
<feature type="chain" id="PRO_5012078200" evidence="4">
    <location>
        <begin position="22"/>
        <end position="208"/>
    </location>
</feature>
<keyword evidence="3" id="KW-1015">Disulfide bond</keyword>
<organism evidence="5 6">
    <name type="scientific">Roseovarius gaetbuli</name>
    <dbReference type="NCBI Taxonomy" id="1356575"/>
    <lineage>
        <taxon>Bacteria</taxon>
        <taxon>Pseudomonadati</taxon>
        <taxon>Pseudomonadota</taxon>
        <taxon>Alphaproteobacteria</taxon>
        <taxon>Rhodobacterales</taxon>
        <taxon>Roseobacteraceae</taxon>
        <taxon>Roseovarius</taxon>
    </lineage>
</organism>
<evidence type="ECO:0000313" key="6">
    <source>
        <dbReference type="Proteomes" id="UP000194012"/>
    </source>
</evidence>
<dbReference type="PANTHER" id="PTHR12151:SF25">
    <property type="entry name" value="LINALOOL DEHYDRATASE_ISOMERASE DOMAIN-CONTAINING PROTEIN"/>
    <property type="match status" value="1"/>
</dbReference>